<feature type="region of interest" description="Disordered" evidence="2">
    <location>
        <begin position="629"/>
        <end position="674"/>
    </location>
</feature>
<feature type="domain" description="YTH" evidence="4">
    <location>
        <begin position="595"/>
        <end position="732"/>
    </location>
</feature>
<dbReference type="SUPFAM" id="SSF54928">
    <property type="entry name" value="RNA-binding domain, RBD"/>
    <property type="match status" value="1"/>
</dbReference>
<feature type="domain" description="YTH" evidence="4">
    <location>
        <begin position="336"/>
        <end position="471"/>
    </location>
</feature>
<feature type="compositionally biased region" description="Polar residues" evidence="2">
    <location>
        <begin position="450"/>
        <end position="463"/>
    </location>
</feature>
<dbReference type="CDD" id="cd21134">
    <property type="entry name" value="YTH"/>
    <property type="match status" value="2"/>
</dbReference>
<dbReference type="Gene3D" id="3.30.70.330">
    <property type="match status" value="1"/>
</dbReference>
<dbReference type="Proteomes" id="UP000736335">
    <property type="component" value="Unassembled WGS sequence"/>
</dbReference>
<dbReference type="PANTHER" id="PTHR12357">
    <property type="entry name" value="YTH YT521-B HOMOLOGY DOMAIN-CONTAINING"/>
    <property type="match status" value="1"/>
</dbReference>
<dbReference type="Pfam" id="PF25701">
    <property type="entry name" value="RRM_YTH1"/>
    <property type="match status" value="1"/>
</dbReference>
<evidence type="ECO:0000313" key="5">
    <source>
        <dbReference type="EMBL" id="KAF9783508.1"/>
    </source>
</evidence>
<dbReference type="AlphaFoldDB" id="A0A9P6HEH9"/>
<dbReference type="InterPro" id="IPR035979">
    <property type="entry name" value="RBD_domain_sf"/>
</dbReference>
<feature type="region of interest" description="Disordered" evidence="2">
    <location>
        <begin position="419"/>
        <end position="497"/>
    </location>
</feature>
<dbReference type="InterPro" id="IPR012677">
    <property type="entry name" value="Nucleotide-bd_a/b_plait_sf"/>
</dbReference>
<comment type="caution">
    <text evidence="5">The sequence shown here is derived from an EMBL/GenBank/DDBJ whole genome shotgun (WGS) entry which is preliminary data.</text>
</comment>
<feature type="domain" description="RRM" evidence="3">
    <location>
        <begin position="161"/>
        <end position="251"/>
    </location>
</feature>
<dbReference type="GO" id="GO:0003729">
    <property type="term" value="F:mRNA binding"/>
    <property type="evidence" value="ECO:0007669"/>
    <property type="project" value="TreeGrafter"/>
</dbReference>
<name>A0A9P6HEH9_9AGAM</name>
<dbReference type="GO" id="GO:0000398">
    <property type="term" value="P:mRNA splicing, via spliceosome"/>
    <property type="evidence" value="ECO:0007669"/>
    <property type="project" value="TreeGrafter"/>
</dbReference>
<dbReference type="InterPro" id="IPR000504">
    <property type="entry name" value="RRM_dom"/>
</dbReference>
<evidence type="ECO:0000259" key="4">
    <source>
        <dbReference type="PROSITE" id="PS50882"/>
    </source>
</evidence>
<dbReference type="GO" id="GO:1990247">
    <property type="term" value="F:N6-methyladenosine-containing RNA reader activity"/>
    <property type="evidence" value="ECO:0007669"/>
    <property type="project" value="TreeGrafter"/>
</dbReference>
<dbReference type="CDD" id="cd00590">
    <property type="entry name" value="RRM_SF"/>
    <property type="match status" value="1"/>
</dbReference>
<feature type="compositionally biased region" description="Polar residues" evidence="2">
    <location>
        <begin position="85"/>
        <end position="107"/>
    </location>
</feature>
<protein>
    <submittedName>
        <fullName evidence="5">YT521-B-like domain-containing protein</fullName>
    </submittedName>
</protein>
<feature type="compositionally biased region" description="Low complexity" evidence="2">
    <location>
        <begin position="54"/>
        <end position="84"/>
    </location>
</feature>
<feature type="compositionally biased region" description="Polar residues" evidence="2">
    <location>
        <begin position="658"/>
        <end position="667"/>
    </location>
</feature>
<reference evidence="5" key="1">
    <citation type="journal article" date="2020" name="Nat. Commun.">
        <title>Large-scale genome sequencing of mycorrhizal fungi provides insights into the early evolution of symbiotic traits.</title>
        <authorList>
            <person name="Miyauchi S."/>
            <person name="Kiss E."/>
            <person name="Kuo A."/>
            <person name="Drula E."/>
            <person name="Kohler A."/>
            <person name="Sanchez-Garcia M."/>
            <person name="Morin E."/>
            <person name="Andreopoulos B."/>
            <person name="Barry K.W."/>
            <person name="Bonito G."/>
            <person name="Buee M."/>
            <person name="Carver A."/>
            <person name="Chen C."/>
            <person name="Cichocki N."/>
            <person name="Clum A."/>
            <person name="Culley D."/>
            <person name="Crous P.W."/>
            <person name="Fauchery L."/>
            <person name="Girlanda M."/>
            <person name="Hayes R.D."/>
            <person name="Keri Z."/>
            <person name="LaButti K."/>
            <person name="Lipzen A."/>
            <person name="Lombard V."/>
            <person name="Magnuson J."/>
            <person name="Maillard F."/>
            <person name="Murat C."/>
            <person name="Nolan M."/>
            <person name="Ohm R.A."/>
            <person name="Pangilinan J."/>
            <person name="Pereira M.F."/>
            <person name="Perotto S."/>
            <person name="Peter M."/>
            <person name="Pfister S."/>
            <person name="Riley R."/>
            <person name="Sitrit Y."/>
            <person name="Stielow J.B."/>
            <person name="Szollosi G."/>
            <person name="Zifcakova L."/>
            <person name="Stursova M."/>
            <person name="Spatafora J.W."/>
            <person name="Tedersoo L."/>
            <person name="Vaario L.M."/>
            <person name="Yamada A."/>
            <person name="Yan M."/>
            <person name="Wang P."/>
            <person name="Xu J."/>
            <person name="Bruns T."/>
            <person name="Baldrian P."/>
            <person name="Vilgalys R."/>
            <person name="Dunand C."/>
            <person name="Henrissat B."/>
            <person name="Grigoriev I.V."/>
            <person name="Hibbett D."/>
            <person name="Nagy L.G."/>
            <person name="Martin F.M."/>
        </authorList>
    </citation>
    <scope>NUCLEOTIDE SEQUENCE</scope>
    <source>
        <strain evidence="5">UH-Tt-Lm1</strain>
    </source>
</reference>
<dbReference type="EMBL" id="WIUZ02000010">
    <property type="protein sequence ID" value="KAF9783508.1"/>
    <property type="molecule type" value="Genomic_DNA"/>
</dbReference>
<evidence type="ECO:0000313" key="6">
    <source>
        <dbReference type="Proteomes" id="UP000736335"/>
    </source>
</evidence>
<keyword evidence="6" id="KW-1185">Reference proteome</keyword>
<sequence>MSYSPQTPTHFGYPSAQPYPNPSFQHTFLQPSFHPPYQADQDNQWWYPSQYDGPQYFHQPPYHIPYQPQQQQSPAERYQQQQSQSGLSADVQLQSPHSAQSHATFTQALPHLQPTAPTSPSPPQSPTKSDSRVKSPPPQNAGKEPAVRQPYHPNPPQRSEWVMWAGNVPSDTTNEELWEFFNKPPASSDGTTEETAGVSSIFLIARSNCAFVNFDTEAHLNAAISRFNGQKIRPDDPKCPSLVCRVRRKTDDLKAGVGGQRGVGLHVKWIRERKQKGKMGAKSPADDATRITPSLTSVSEEEGGAGGDGNRSFEQSSGSGSFASTTSSVLEQHFPKRYFILKSLTQYDLDLSVEKGYWATQKHNEIILDQAYRTSAEVYLIFGVNKSGEFYGYAKMAGPILQSDTKVAWASRTNSPSLARGERINWTPPASSPDPPSTRVILPLSEQRFADSSPSPFTPSPAQGRNIDSHSRHSIAEGVAPSPTDGQEDTFDTDGLYFSGGDYYGDGIRTPNRETVSAPAELHQVHRKITAGTPETHLSSDMAPMRNPYHNQSLPKTRTHSTPISKHVIPSQPTPLTQQAVSEMRQGDPHEFHLDRTAPIRALRHPPASASTGAGGQSGLVMGTIEEHRGQSGTPESMLDPAKIGTPPIVRGNEEPENVQSPGQVDGTTEKRAEELPTWGEPFQLQWIKTERLPFYRTRHLRNPWNHDREVKVSRDGTELEPSVGEALLEEWDREVGEVLPTEKIAQQPGQGGAGGNGRQHGRGKGGAVGGSQKGKR</sequence>
<dbReference type="GO" id="GO:0005654">
    <property type="term" value="C:nucleoplasm"/>
    <property type="evidence" value="ECO:0007669"/>
    <property type="project" value="TreeGrafter"/>
</dbReference>
<reference evidence="5" key="2">
    <citation type="submission" date="2020-11" db="EMBL/GenBank/DDBJ databases">
        <authorList>
            <consortium name="DOE Joint Genome Institute"/>
            <person name="Kuo A."/>
            <person name="Miyauchi S."/>
            <person name="Kiss E."/>
            <person name="Drula E."/>
            <person name="Kohler A."/>
            <person name="Sanchez-Garcia M."/>
            <person name="Andreopoulos B."/>
            <person name="Barry K.W."/>
            <person name="Bonito G."/>
            <person name="Buee M."/>
            <person name="Carver A."/>
            <person name="Chen C."/>
            <person name="Cichocki N."/>
            <person name="Clum A."/>
            <person name="Culley D."/>
            <person name="Crous P.W."/>
            <person name="Fauchery L."/>
            <person name="Girlanda M."/>
            <person name="Hayes R."/>
            <person name="Keri Z."/>
            <person name="Labutti K."/>
            <person name="Lipzen A."/>
            <person name="Lombard V."/>
            <person name="Magnuson J."/>
            <person name="Maillard F."/>
            <person name="Morin E."/>
            <person name="Murat C."/>
            <person name="Nolan M."/>
            <person name="Ohm R."/>
            <person name="Pangilinan J."/>
            <person name="Pereira M."/>
            <person name="Perotto S."/>
            <person name="Peter M."/>
            <person name="Riley R."/>
            <person name="Sitrit Y."/>
            <person name="Stielow B."/>
            <person name="Szollosi G."/>
            <person name="Zifcakova L."/>
            <person name="Stursova M."/>
            <person name="Spatafora J.W."/>
            <person name="Tedersoo L."/>
            <person name="Vaario L.-M."/>
            <person name="Yamada A."/>
            <person name="Yan M."/>
            <person name="Wang P."/>
            <person name="Xu J."/>
            <person name="Bruns T."/>
            <person name="Baldrian P."/>
            <person name="Vilgalys R."/>
            <person name="Henrissat B."/>
            <person name="Grigoriev I.V."/>
            <person name="Hibbett D."/>
            <person name="Nagy L.G."/>
            <person name="Martin F.M."/>
        </authorList>
    </citation>
    <scope>NUCLEOTIDE SEQUENCE</scope>
    <source>
        <strain evidence="5">UH-Tt-Lm1</strain>
    </source>
</reference>
<feature type="region of interest" description="Disordered" evidence="2">
    <location>
        <begin position="738"/>
        <end position="777"/>
    </location>
</feature>
<dbReference type="GO" id="GO:0000381">
    <property type="term" value="P:regulation of alternative mRNA splicing, via spliceosome"/>
    <property type="evidence" value="ECO:0007669"/>
    <property type="project" value="TreeGrafter"/>
</dbReference>
<feature type="compositionally biased region" description="Gly residues" evidence="2">
    <location>
        <begin position="750"/>
        <end position="777"/>
    </location>
</feature>
<dbReference type="InterPro" id="IPR007275">
    <property type="entry name" value="YTH_domain"/>
</dbReference>
<proteinExistence type="predicted"/>
<dbReference type="SMART" id="SM00360">
    <property type="entry name" value="RRM"/>
    <property type="match status" value="1"/>
</dbReference>
<evidence type="ECO:0000259" key="3">
    <source>
        <dbReference type="PROSITE" id="PS50102"/>
    </source>
</evidence>
<evidence type="ECO:0000256" key="2">
    <source>
        <dbReference type="SAM" id="MobiDB-lite"/>
    </source>
</evidence>
<feature type="region of interest" description="Disordered" evidence="2">
    <location>
        <begin position="1"/>
        <end position="161"/>
    </location>
</feature>
<gene>
    <name evidence="5" type="ORF">BJ322DRAFT_1022156</name>
</gene>
<dbReference type="PANTHER" id="PTHR12357:SF3">
    <property type="entry name" value="YTH DOMAIN-CONTAINING PROTEIN 1"/>
    <property type="match status" value="1"/>
</dbReference>
<dbReference type="Pfam" id="PF04146">
    <property type="entry name" value="YTH"/>
    <property type="match status" value="2"/>
</dbReference>
<dbReference type="PROSITE" id="PS50102">
    <property type="entry name" value="RRM"/>
    <property type="match status" value="1"/>
</dbReference>
<dbReference type="PROSITE" id="PS50882">
    <property type="entry name" value="YTH"/>
    <property type="match status" value="2"/>
</dbReference>
<keyword evidence="1" id="KW-0694">RNA-binding</keyword>
<accession>A0A9P6HEH9</accession>
<dbReference type="OrthoDB" id="6103986at2759"/>
<dbReference type="Gene3D" id="3.10.590.10">
    <property type="entry name" value="ph1033 like domains"/>
    <property type="match status" value="2"/>
</dbReference>
<organism evidence="5 6">
    <name type="scientific">Thelephora terrestris</name>
    <dbReference type="NCBI Taxonomy" id="56493"/>
    <lineage>
        <taxon>Eukaryota</taxon>
        <taxon>Fungi</taxon>
        <taxon>Dikarya</taxon>
        <taxon>Basidiomycota</taxon>
        <taxon>Agaricomycotina</taxon>
        <taxon>Agaricomycetes</taxon>
        <taxon>Thelephorales</taxon>
        <taxon>Thelephoraceae</taxon>
        <taxon>Thelephora</taxon>
    </lineage>
</organism>
<evidence type="ECO:0000256" key="1">
    <source>
        <dbReference type="PROSITE-ProRule" id="PRU00176"/>
    </source>
</evidence>
<dbReference type="InterPro" id="IPR045168">
    <property type="entry name" value="YTH_prot"/>
</dbReference>
<feature type="region of interest" description="Disordered" evidence="2">
    <location>
        <begin position="274"/>
        <end position="319"/>
    </location>
</feature>
<dbReference type="InterPro" id="IPR057720">
    <property type="entry name" value="RRM_YTH1"/>
</dbReference>